<sequence>MYKVKPISEANMDVDLPTCMYKLPNIHAQQTSCIEHAHQNGEVDPALKALESRQDEIMRRLYELKAAVDGLAKTVSSPDADLDATGLTHTPPGCAFTGPSDLNSLLGQDVGVLRDIVINANPTEPPFSLLVLHDMLCQRYRVLSSVHVHSSVSAVPPALLSCLGPSHPRSHKRQDFDFGFTLIWKDVPRVQMKFSVHSMCPVEGEGNVARFLYKLLVTPPSDPCQATLVDSWVDAALFQLAGGGADERAAMVKALNAALCRGAWLAGPELCLADVLCACGLLRSGGAPSAPSNVQKWLKSCENSGFFHCVLSLLH</sequence>
<evidence type="ECO:0000256" key="4">
    <source>
        <dbReference type="ARBA" id="ARBA00022917"/>
    </source>
</evidence>
<proteinExistence type="predicted"/>
<protein>
    <submittedName>
        <fullName evidence="8">Aminoacyl tRNA synthetase complex interacting multifunctional protein 2</fullName>
    </submittedName>
</protein>
<dbReference type="CTD" id="7965"/>
<keyword evidence="4" id="KW-0648">Protein biosynthesis</keyword>
<evidence type="ECO:0000259" key="7">
    <source>
        <dbReference type="Pfam" id="PF18569"/>
    </source>
</evidence>
<dbReference type="InterPro" id="IPR041503">
    <property type="entry name" value="AIMP2_thioredoxin"/>
</dbReference>
<dbReference type="InterPro" id="IPR031889">
    <property type="entry name" value="AIMP2_LysRS-bd"/>
</dbReference>
<accession>A0A3B3T4J0</accession>
<evidence type="ECO:0000256" key="3">
    <source>
        <dbReference type="ARBA" id="ARBA00022490"/>
    </source>
</evidence>
<name>A0A3B3T4J0_9TELE</name>
<dbReference type="Pfam" id="PF16780">
    <property type="entry name" value="AIMP2_LysRS_bd"/>
    <property type="match status" value="1"/>
</dbReference>
<evidence type="ECO:0000256" key="2">
    <source>
        <dbReference type="ARBA" id="ARBA00004514"/>
    </source>
</evidence>
<feature type="domain" description="AIMP2 lysyl-tRNA synthetase binding" evidence="6">
    <location>
        <begin position="1"/>
        <end position="43"/>
    </location>
</feature>
<keyword evidence="9" id="KW-1185">Reference proteome</keyword>
<organism evidence="8 9">
    <name type="scientific">Paramormyrops kingsleyae</name>
    <dbReference type="NCBI Taxonomy" id="1676925"/>
    <lineage>
        <taxon>Eukaryota</taxon>
        <taxon>Metazoa</taxon>
        <taxon>Chordata</taxon>
        <taxon>Craniata</taxon>
        <taxon>Vertebrata</taxon>
        <taxon>Euteleostomi</taxon>
        <taxon>Actinopterygii</taxon>
        <taxon>Neopterygii</taxon>
        <taxon>Teleostei</taxon>
        <taxon>Osteoglossocephala</taxon>
        <taxon>Osteoglossomorpha</taxon>
        <taxon>Osteoglossiformes</taxon>
        <taxon>Mormyridae</taxon>
        <taxon>Paramormyrops</taxon>
    </lineage>
</organism>
<keyword evidence="5" id="KW-0539">Nucleus</keyword>
<dbReference type="GO" id="GO:0005634">
    <property type="term" value="C:nucleus"/>
    <property type="evidence" value="ECO:0007669"/>
    <property type="project" value="UniProtKB-SubCell"/>
</dbReference>
<dbReference type="AlphaFoldDB" id="A0A3B3T4J0"/>
<dbReference type="STRING" id="1676925.ENSPKIP00000037378"/>
<dbReference type="InterPro" id="IPR036282">
    <property type="entry name" value="Glutathione-S-Trfase_C_sf"/>
</dbReference>
<dbReference type="GO" id="GO:0006412">
    <property type="term" value="P:translation"/>
    <property type="evidence" value="ECO:0007669"/>
    <property type="project" value="UniProtKB-KW"/>
</dbReference>
<dbReference type="GO" id="GO:0005829">
    <property type="term" value="C:cytosol"/>
    <property type="evidence" value="ECO:0007669"/>
    <property type="project" value="UniProtKB-SubCell"/>
</dbReference>
<evidence type="ECO:0000313" key="8">
    <source>
        <dbReference type="Ensembl" id="ENSPKIP00000037378.1"/>
    </source>
</evidence>
<dbReference type="GeneTree" id="ENSGT00390000015826"/>
<evidence type="ECO:0000256" key="1">
    <source>
        <dbReference type="ARBA" id="ARBA00004123"/>
    </source>
</evidence>
<evidence type="ECO:0000313" key="9">
    <source>
        <dbReference type="Proteomes" id="UP000261540"/>
    </source>
</evidence>
<dbReference type="Gene3D" id="1.20.1050.130">
    <property type="match status" value="1"/>
</dbReference>
<dbReference type="PANTHER" id="PTHR13438">
    <property type="entry name" value="AMINOACYL TRNA SYNTHASE COMPLEX-INTERACTING MULTIFUNCTIONAL PROTEIN"/>
    <property type="match status" value="1"/>
</dbReference>
<feature type="domain" description="AIMP2 thioredoxin-like" evidence="7">
    <location>
        <begin position="112"/>
        <end position="203"/>
    </location>
</feature>
<dbReference type="Pfam" id="PF18569">
    <property type="entry name" value="Thioredoxin_16"/>
    <property type="match status" value="1"/>
</dbReference>
<dbReference type="PANTHER" id="PTHR13438:SF2">
    <property type="entry name" value="AMINOACYL TRNA SYNTHASE COMPLEX-INTERACTING MULTIFUNCTIONAL PROTEIN 2"/>
    <property type="match status" value="1"/>
</dbReference>
<dbReference type="Ensembl" id="ENSPKIT00000018341.1">
    <property type="protein sequence ID" value="ENSPKIP00000037378.1"/>
    <property type="gene ID" value="ENSPKIG00000015584.1"/>
</dbReference>
<comment type="subcellular location">
    <subcellularLocation>
        <location evidence="2">Cytoplasm</location>
        <location evidence="2">Cytosol</location>
    </subcellularLocation>
    <subcellularLocation>
        <location evidence="1">Nucleus</location>
    </subcellularLocation>
</comment>
<dbReference type="GO" id="GO:0017101">
    <property type="term" value="C:aminoacyl-tRNA synthetase multienzyme complex"/>
    <property type="evidence" value="ECO:0007669"/>
    <property type="project" value="InterPro"/>
</dbReference>
<dbReference type="KEGG" id="pki:111855908"/>
<reference evidence="8" key="1">
    <citation type="submission" date="2025-08" db="UniProtKB">
        <authorList>
            <consortium name="Ensembl"/>
        </authorList>
    </citation>
    <scope>IDENTIFICATION</scope>
</reference>
<evidence type="ECO:0000259" key="6">
    <source>
        <dbReference type="Pfam" id="PF16780"/>
    </source>
</evidence>
<keyword evidence="3" id="KW-0963">Cytoplasm</keyword>
<dbReference type="SUPFAM" id="SSF47616">
    <property type="entry name" value="GST C-terminal domain-like"/>
    <property type="match status" value="1"/>
</dbReference>
<evidence type="ECO:0000256" key="5">
    <source>
        <dbReference type="ARBA" id="ARBA00023242"/>
    </source>
</evidence>
<dbReference type="Proteomes" id="UP000261540">
    <property type="component" value="Unplaced"/>
</dbReference>
<dbReference type="InterPro" id="IPR042360">
    <property type="entry name" value="AIMP2"/>
</dbReference>
<reference evidence="8" key="2">
    <citation type="submission" date="2025-09" db="UniProtKB">
        <authorList>
            <consortium name="Ensembl"/>
        </authorList>
    </citation>
    <scope>IDENTIFICATION</scope>
</reference>
<dbReference type="OrthoDB" id="2309723at2759"/>
<dbReference type="GeneID" id="111855908"/>
<dbReference type="RefSeq" id="XP_023691170.1">
    <property type="nucleotide sequence ID" value="XM_023835402.2"/>
</dbReference>